<organism evidence="7 8">
    <name type="scientific">Lodderomyces elongisporus (strain ATCC 11503 / CBS 2605 / JCM 1781 / NBRC 1676 / NRRL YB-4239)</name>
    <name type="common">Yeast</name>
    <name type="synonym">Saccharomyces elongisporus</name>
    <dbReference type="NCBI Taxonomy" id="379508"/>
    <lineage>
        <taxon>Eukaryota</taxon>
        <taxon>Fungi</taxon>
        <taxon>Dikarya</taxon>
        <taxon>Ascomycota</taxon>
        <taxon>Saccharomycotina</taxon>
        <taxon>Pichiomycetes</taxon>
        <taxon>Debaryomycetaceae</taxon>
        <taxon>Candida/Lodderomyces clade</taxon>
        <taxon>Lodderomyces</taxon>
    </lineage>
</organism>
<feature type="compositionally biased region" description="Polar residues" evidence="5">
    <location>
        <begin position="32"/>
        <end position="45"/>
    </location>
</feature>
<reference evidence="7 8" key="1">
    <citation type="journal article" date="2009" name="Nature">
        <title>Evolution of pathogenicity and sexual reproduction in eight Candida genomes.</title>
        <authorList>
            <person name="Butler G."/>
            <person name="Rasmussen M.D."/>
            <person name="Lin M.F."/>
            <person name="Santos M.A."/>
            <person name="Sakthikumar S."/>
            <person name="Munro C.A."/>
            <person name="Rheinbay E."/>
            <person name="Grabherr M."/>
            <person name="Forche A."/>
            <person name="Reedy J.L."/>
            <person name="Agrafioti I."/>
            <person name="Arnaud M.B."/>
            <person name="Bates S."/>
            <person name="Brown A.J."/>
            <person name="Brunke S."/>
            <person name="Costanzo M.C."/>
            <person name="Fitzpatrick D.A."/>
            <person name="de Groot P.W."/>
            <person name="Harris D."/>
            <person name="Hoyer L.L."/>
            <person name="Hube B."/>
            <person name="Klis F.M."/>
            <person name="Kodira C."/>
            <person name="Lennard N."/>
            <person name="Logue M.E."/>
            <person name="Martin R."/>
            <person name="Neiman A.M."/>
            <person name="Nikolaou E."/>
            <person name="Quail M.A."/>
            <person name="Quinn J."/>
            <person name="Santos M.C."/>
            <person name="Schmitzberger F.F."/>
            <person name="Sherlock G."/>
            <person name="Shah P."/>
            <person name="Silverstein K.A."/>
            <person name="Skrzypek M.S."/>
            <person name="Soll D."/>
            <person name="Staggs R."/>
            <person name="Stansfield I."/>
            <person name="Stumpf M.P."/>
            <person name="Sudbery P.E."/>
            <person name="Srikantha T."/>
            <person name="Zeng Q."/>
            <person name="Berman J."/>
            <person name="Berriman M."/>
            <person name="Heitman J."/>
            <person name="Gow N.A."/>
            <person name="Lorenz M.C."/>
            <person name="Birren B.W."/>
            <person name="Kellis M."/>
            <person name="Cuomo C.A."/>
        </authorList>
    </citation>
    <scope>NUCLEOTIDE SEQUENCE [LARGE SCALE GENOMIC DNA]</scope>
    <source>
        <strain evidence="8">ATCC 11503 / BCRC 21390 / CBS 2605 / JCM 1781 / NBRC 1676 / NRRL YB-4239</strain>
    </source>
</reference>
<dbReference type="GeneID" id="5230497"/>
<feature type="compositionally biased region" description="Low complexity" evidence="5">
    <location>
        <begin position="106"/>
        <end position="136"/>
    </location>
</feature>
<dbReference type="GO" id="GO:0003700">
    <property type="term" value="F:DNA-binding transcription factor activity"/>
    <property type="evidence" value="ECO:0007669"/>
    <property type="project" value="TreeGrafter"/>
</dbReference>
<dbReference type="OMA" id="QQPYNYM"/>
<dbReference type="PROSITE" id="PS51299">
    <property type="entry name" value="HTH_APSES"/>
    <property type="match status" value="1"/>
</dbReference>
<keyword evidence="2" id="KW-0805">Transcription regulation</keyword>
<dbReference type="Proteomes" id="UP000001996">
    <property type="component" value="Unassembled WGS sequence"/>
</dbReference>
<protein>
    <recommendedName>
        <fullName evidence="6">HTH APSES-type domain-containing protein</fullName>
    </recommendedName>
</protein>
<dbReference type="HOGENOM" id="CLU_032570_0_0_1"/>
<dbReference type="FunFam" id="3.10.260.10:FF:000003">
    <property type="entry name" value="Ascospore maturation 1 protein"/>
    <property type="match status" value="1"/>
</dbReference>
<dbReference type="GO" id="GO:0045944">
    <property type="term" value="P:positive regulation of transcription by RNA polymerase II"/>
    <property type="evidence" value="ECO:0007669"/>
    <property type="project" value="TreeGrafter"/>
</dbReference>
<feature type="domain" description="HTH APSES-type" evidence="6">
    <location>
        <begin position="170"/>
        <end position="276"/>
    </location>
</feature>
<dbReference type="KEGG" id="lel:PVL30_002490"/>
<feature type="region of interest" description="Disordered" evidence="5">
    <location>
        <begin position="24"/>
        <end position="169"/>
    </location>
</feature>
<feature type="region of interest" description="Disordered" evidence="5">
    <location>
        <begin position="280"/>
        <end position="353"/>
    </location>
</feature>
<dbReference type="OrthoDB" id="5407653at2759"/>
<accession>A5E701</accession>
<feature type="compositionally biased region" description="Low complexity" evidence="5">
    <location>
        <begin position="70"/>
        <end position="96"/>
    </location>
</feature>
<dbReference type="AlphaFoldDB" id="A5E701"/>
<dbReference type="InterPro" id="IPR003163">
    <property type="entry name" value="Tscrpt_reg_HTH_APSES-type"/>
</dbReference>
<feature type="compositionally biased region" description="Low complexity" evidence="5">
    <location>
        <begin position="509"/>
        <end position="521"/>
    </location>
</feature>
<dbReference type="InterPro" id="IPR018004">
    <property type="entry name" value="KilA/APSES_HTH"/>
</dbReference>
<keyword evidence="3" id="KW-0238">DNA-binding</keyword>
<feature type="compositionally biased region" description="Low complexity" evidence="5">
    <location>
        <begin position="46"/>
        <end position="60"/>
    </location>
</feature>
<sequence>MEITTLQQDSPLAQLLPPVFLKVNNSNNNNSHMAHTTCTTNNSNNQEQQQQHQEQQLLQQITHHTDHNNQYPPSQSAYYQQQQQQQHVPGQLSQPQPLYNAGRNYTSAPAAPQPPTSASSLQQQQQLHHQPPVSQSHLASAAQATPLQDTLNPTSTSTVGQFQPPGIRPRVTTTMWEDEKTLCYQVDANNVSVVRRADNNMINGTKLLNVAQMTRGRRDGILKLEKVRHVVKIGSMHLKGVWIPFERALTMAQRENIVDLLYPLFVRDIKRVIQTGVTPNTGASAGNAGGANASSAVATSSSSSGNPNAGSISAPGTAPSDTNSIVSGGGNVSAVTSATSPSTSKINASNPQQQGTAAYYQNYSQQYPQAYAQYSSGAQQPGSVGVGATTATTTTTGNNTTGAADHAYPNQQQQQQNYNYQQGYYANTAAGTNSAASGAGQYYPYQNYSNYPQQGGYNYAYLQQPQQQLHHLQQQQPHAQVGGVSGGANAAGVAGTGTAQQSPQVANIQSQSSTQVSPQQQARGAAKEEK</sequence>
<evidence type="ECO:0000256" key="2">
    <source>
        <dbReference type="ARBA" id="ARBA00023015"/>
    </source>
</evidence>
<name>A5E701_LODEL</name>
<dbReference type="eggNOG" id="ENOG502QW2C">
    <property type="taxonomic scope" value="Eukaryota"/>
</dbReference>
<dbReference type="SUPFAM" id="SSF54616">
    <property type="entry name" value="DNA-binding domain of Mlu1-box binding protein MBP1"/>
    <property type="match status" value="1"/>
</dbReference>
<dbReference type="Gene3D" id="3.10.260.10">
    <property type="entry name" value="Transcription regulator HTH, APSES-type DNA-binding domain"/>
    <property type="match status" value="1"/>
</dbReference>
<keyword evidence="8" id="KW-1185">Reference proteome</keyword>
<dbReference type="PANTHER" id="PTHR47792">
    <property type="entry name" value="PROTEIN SOK2-RELATED"/>
    <property type="match status" value="1"/>
</dbReference>
<gene>
    <name evidence="7" type="ORF">LELG_05390</name>
</gene>
<evidence type="ECO:0000256" key="5">
    <source>
        <dbReference type="SAM" id="MobiDB-lite"/>
    </source>
</evidence>
<feature type="compositionally biased region" description="Low complexity" evidence="5">
    <location>
        <begin position="468"/>
        <end position="502"/>
    </location>
</feature>
<dbReference type="GO" id="GO:0043565">
    <property type="term" value="F:sequence-specific DNA binding"/>
    <property type="evidence" value="ECO:0007669"/>
    <property type="project" value="TreeGrafter"/>
</dbReference>
<evidence type="ECO:0000313" key="8">
    <source>
        <dbReference type="Proteomes" id="UP000001996"/>
    </source>
</evidence>
<dbReference type="GO" id="GO:0005634">
    <property type="term" value="C:nucleus"/>
    <property type="evidence" value="ECO:0007669"/>
    <property type="project" value="TreeGrafter"/>
</dbReference>
<dbReference type="SMART" id="SM01252">
    <property type="entry name" value="KilA-N"/>
    <property type="match status" value="1"/>
</dbReference>
<proteinExistence type="inferred from homology"/>
<feature type="region of interest" description="Disordered" evidence="5">
    <location>
        <begin position="468"/>
        <end position="530"/>
    </location>
</feature>
<evidence type="ECO:0000256" key="3">
    <source>
        <dbReference type="ARBA" id="ARBA00023125"/>
    </source>
</evidence>
<evidence type="ECO:0000256" key="4">
    <source>
        <dbReference type="ARBA" id="ARBA00023163"/>
    </source>
</evidence>
<dbReference type="EMBL" id="CH981532">
    <property type="protein sequence ID" value="EDK47209.1"/>
    <property type="molecule type" value="Genomic_DNA"/>
</dbReference>
<keyword evidence="4" id="KW-0804">Transcription</keyword>
<dbReference type="VEuPathDB" id="FungiDB:LELG_05390"/>
<feature type="compositionally biased region" description="Low complexity" evidence="5">
    <location>
        <begin position="332"/>
        <end position="344"/>
    </location>
</feature>
<dbReference type="Pfam" id="PF04383">
    <property type="entry name" value="KilA-N"/>
    <property type="match status" value="1"/>
</dbReference>
<dbReference type="InterPro" id="IPR036887">
    <property type="entry name" value="HTH_APSES_sf"/>
</dbReference>
<evidence type="ECO:0000256" key="1">
    <source>
        <dbReference type="ARBA" id="ARBA00007247"/>
    </source>
</evidence>
<dbReference type="STRING" id="379508.A5E701"/>
<dbReference type="InParanoid" id="A5E701"/>
<dbReference type="PANTHER" id="PTHR47792:SF1">
    <property type="entry name" value="PROTEIN SOK2-RELATED"/>
    <property type="match status" value="1"/>
</dbReference>
<feature type="compositionally biased region" description="Polar residues" evidence="5">
    <location>
        <begin position="142"/>
        <end position="161"/>
    </location>
</feature>
<evidence type="ECO:0000259" key="6">
    <source>
        <dbReference type="PROSITE" id="PS51299"/>
    </source>
</evidence>
<dbReference type="InterPro" id="IPR029790">
    <property type="entry name" value="EFG1/Phd1/StuA"/>
</dbReference>
<evidence type="ECO:0000313" key="7">
    <source>
        <dbReference type="EMBL" id="EDK47209.1"/>
    </source>
</evidence>
<comment type="similarity">
    <text evidence="1">Belongs to the EFG1/PHD1/stuA family.</text>
</comment>
<feature type="compositionally biased region" description="Low complexity" evidence="5">
    <location>
        <begin position="282"/>
        <end position="314"/>
    </location>
</feature>